<gene>
    <name evidence="1" type="ORF">ACH5RR_037483</name>
</gene>
<evidence type="ECO:0000313" key="1">
    <source>
        <dbReference type="EMBL" id="KAL3503034.1"/>
    </source>
</evidence>
<organism evidence="1 2">
    <name type="scientific">Cinchona calisaya</name>
    <dbReference type="NCBI Taxonomy" id="153742"/>
    <lineage>
        <taxon>Eukaryota</taxon>
        <taxon>Viridiplantae</taxon>
        <taxon>Streptophyta</taxon>
        <taxon>Embryophyta</taxon>
        <taxon>Tracheophyta</taxon>
        <taxon>Spermatophyta</taxon>
        <taxon>Magnoliopsida</taxon>
        <taxon>eudicotyledons</taxon>
        <taxon>Gunneridae</taxon>
        <taxon>Pentapetalae</taxon>
        <taxon>asterids</taxon>
        <taxon>lamiids</taxon>
        <taxon>Gentianales</taxon>
        <taxon>Rubiaceae</taxon>
        <taxon>Cinchonoideae</taxon>
        <taxon>Cinchoneae</taxon>
        <taxon>Cinchona</taxon>
    </lineage>
</organism>
<proteinExistence type="predicted"/>
<accession>A0ABD2YA01</accession>
<dbReference type="EMBL" id="JBJUIK010000015">
    <property type="protein sequence ID" value="KAL3503034.1"/>
    <property type="molecule type" value="Genomic_DNA"/>
</dbReference>
<keyword evidence="2" id="KW-1185">Reference proteome</keyword>
<name>A0ABD2YA01_9GENT</name>
<sequence>MHGVHERKDVKFIKDNNDRVRAKCLDLCKVQKGKKLTIYKTQGLRTKKKGLDKVIEKVKEQFAMLENYIAELLRTKPIATTVLKQRTMKLIGSKGFIFVLML</sequence>
<comment type="caution">
    <text evidence="1">The sequence shown here is derived from an EMBL/GenBank/DDBJ whole genome shotgun (WGS) entry which is preliminary data.</text>
</comment>
<reference evidence="1 2" key="1">
    <citation type="submission" date="2024-11" db="EMBL/GenBank/DDBJ databases">
        <title>A near-complete genome assembly of Cinchona calisaya.</title>
        <authorList>
            <person name="Lian D.C."/>
            <person name="Zhao X.W."/>
            <person name="Wei L."/>
        </authorList>
    </citation>
    <scope>NUCLEOTIDE SEQUENCE [LARGE SCALE GENOMIC DNA]</scope>
    <source>
        <tissue evidence="1">Nenye</tissue>
    </source>
</reference>
<protein>
    <submittedName>
        <fullName evidence="1">Uncharacterized protein</fullName>
    </submittedName>
</protein>
<evidence type="ECO:0000313" key="2">
    <source>
        <dbReference type="Proteomes" id="UP001630127"/>
    </source>
</evidence>
<dbReference type="Proteomes" id="UP001630127">
    <property type="component" value="Unassembled WGS sequence"/>
</dbReference>
<dbReference type="AlphaFoldDB" id="A0ABD2YA01"/>